<sequence length="533" mass="59715">MSPHKRIIWICIPLIVLGLCIGCSDDPTEPDGNGVPHGDVTTADSMATHWMQALADSLEIIPDNEDADSYRAVRYTEIRDGMDAALEVNSDSPIAHIGCALLDIIEVNYDPELWEVIDSLIAYDDENKSALASTGGIYFRPGSPILRNQFTLLATAPRELARRTLTGIPGNLTLARAQEILEELVMPAFDSAIQHLAAAEENAEPVINLQLEDEIYEIDLGDILMFDAALHAARAGICIAISYELDLFDRAGGYGWIDEINDLDLCESFGYSEPYGAGSRRVVHVWSERNDAARDSLAISVLQYNLEERFGFLSLRDNRMSVAYDNLLTLRDKLEEAVAAIRAETDNQNDDIIKIVDLTDLDDEIDDAGNKPRFAESFTTIEDVLNWVETVLTGTYHIDEEADYGDIEIDVNLSMLFTNAPNNWKEYIPYYRFKDPQDWLDWHWYAYGWDVSPRTECFSTCEGPDSCLANVTRIEYLNGEYDLDFIELLDGPNGDPIDLNEVIIPYVPDYSFGGLFPGATRDTWLDIAEAAGW</sequence>
<evidence type="ECO:0000313" key="2">
    <source>
        <dbReference type="EMBL" id="MBU2693373.1"/>
    </source>
</evidence>
<keyword evidence="1" id="KW-0175">Coiled coil</keyword>
<protein>
    <submittedName>
        <fullName evidence="2">Uncharacterized protein</fullName>
    </submittedName>
</protein>
<comment type="caution">
    <text evidence="2">The sequence shown here is derived from an EMBL/GenBank/DDBJ whole genome shotgun (WGS) entry which is preliminary data.</text>
</comment>
<evidence type="ECO:0000313" key="3">
    <source>
        <dbReference type="Proteomes" id="UP000777784"/>
    </source>
</evidence>
<proteinExistence type="predicted"/>
<accession>A0A948S101</accession>
<dbReference type="EMBL" id="JAHJDP010000119">
    <property type="protein sequence ID" value="MBU2693373.1"/>
    <property type="molecule type" value="Genomic_DNA"/>
</dbReference>
<feature type="coiled-coil region" evidence="1">
    <location>
        <begin position="324"/>
        <end position="351"/>
    </location>
</feature>
<evidence type="ECO:0000256" key="1">
    <source>
        <dbReference type="SAM" id="Coils"/>
    </source>
</evidence>
<dbReference type="AlphaFoldDB" id="A0A948S101"/>
<dbReference type="Proteomes" id="UP000777784">
    <property type="component" value="Unassembled WGS sequence"/>
</dbReference>
<reference evidence="2" key="1">
    <citation type="submission" date="2021-05" db="EMBL/GenBank/DDBJ databases">
        <title>Energy efficiency and biological interactions define the core microbiome of deep oligotrophic groundwater.</title>
        <authorList>
            <person name="Mehrshad M."/>
            <person name="Lopez-Fernandez M."/>
            <person name="Bell E."/>
            <person name="Bernier-Latmani R."/>
            <person name="Bertilsson S."/>
            <person name="Dopson M."/>
        </authorList>
    </citation>
    <scope>NUCLEOTIDE SEQUENCE</scope>
    <source>
        <strain evidence="2">Modern_marine.mb.64</strain>
    </source>
</reference>
<organism evidence="2 3">
    <name type="scientific">Eiseniibacteriota bacterium</name>
    <dbReference type="NCBI Taxonomy" id="2212470"/>
    <lineage>
        <taxon>Bacteria</taxon>
        <taxon>Candidatus Eiseniibacteriota</taxon>
    </lineage>
</organism>
<gene>
    <name evidence="2" type="ORF">KJ970_20835</name>
</gene>
<name>A0A948S101_UNCEI</name>